<organism evidence="2 3">
    <name type="scientific">Marisediminitalea aggregata</name>
    <dbReference type="NCBI Taxonomy" id="634436"/>
    <lineage>
        <taxon>Bacteria</taxon>
        <taxon>Pseudomonadati</taxon>
        <taxon>Pseudomonadota</taxon>
        <taxon>Gammaproteobacteria</taxon>
        <taxon>Alteromonadales</taxon>
        <taxon>Alteromonadaceae</taxon>
        <taxon>Marisediminitalea</taxon>
    </lineage>
</organism>
<sequence>MGCVTSFLILAHVLTPLSGVLCAQGTFSLETVDIECEVEVSLIELAMKN</sequence>
<feature type="signal peptide" evidence="1">
    <location>
        <begin position="1"/>
        <end position="23"/>
    </location>
</feature>
<dbReference type="Proteomes" id="UP000184520">
    <property type="component" value="Unassembled WGS sequence"/>
</dbReference>
<name>A0A1M5T0A3_9ALTE</name>
<reference evidence="3" key="1">
    <citation type="submission" date="2016-11" db="EMBL/GenBank/DDBJ databases">
        <authorList>
            <person name="Varghese N."/>
            <person name="Submissions S."/>
        </authorList>
    </citation>
    <scope>NUCLEOTIDE SEQUENCE [LARGE SCALE GENOMIC DNA]</scope>
    <source>
        <strain evidence="3">CGMCC 1.8995</strain>
    </source>
</reference>
<evidence type="ECO:0000256" key="1">
    <source>
        <dbReference type="SAM" id="SignalP"/>
    </source>
</evidence>
<keyword evidence="3" id="KW-1185">Reference proteome</keyword>
<proteinExistence type="predicted"/>
<keyword evidence="1" id="KW-0732">Signal</keyword>
<evidence type="ECO:0000313" key="2">
    <source>
        <dbReference type="EMBL" id="SHH44050.1"/>
    </source>
</evidence>
<dbReference type="AlphaFoldDB" id="A0A1M5T0A3"/>
<dbReference type="EMBL" id="FQWD01000014">
    <property type="protein sequence ID" value="SHH44050.1"/>
    <property type="molecule type" value="Genomic_DNA"/>
</dbReference>
<feature type="non-terminal residue" evidence="2">
    <location>
        <position position="49"/>
    </location>
</feature>
<feature type="chain" id="PRO_5013042177" evidence="1">
    <location>
        <begin position="24"/>
        <end position="49"/>
    </location>
</feature>
<accession>A0A1M5T0A3</accession>
<evidence type="ECO:0000313" key="3">
    <source>
        <dbReference type="Proteomes" id="UP000184520"/>
    </source>
</evidence>
<gene>
    <name evidence="2" type="ORF">SAMN05216361_0137</name>
</gene>
<protein>
    <submittedName>
        <fullName evidence="2">Uncharacterized protein</fullName>
    </submittedName>
</protein>